<dbReference type="CDD" id="cd07377">
    <property type="entry name" value="WHTH_GntR"/>
    <property type="match status" value="1"/>
</dbReference>
<dbReference type="PROSITE" id="PS50949">
    <property type="entry name" value="HTH_GNTR"/>
    <property type="match status" value="1"/>
</dbReference>
<dbReference type="GO" id="GO:0003677">
    <property type="term" value="F:DNA binding"/>
    <property type="evidence" value="ECO:0007669"/>
    <property type="project" value="UniProtKB-KW"/>
</dbReference>
<dbReference type="InterPro" id="IPR036388">
    <property type="entry name" value="WH-like_DNA-bd_sf"/>
</dbReference>
<protein>
    <submittedName>
        <fullName evidence="5">GntR family transcriptional regulator</fullName>
    </submittedName>
</protein>
<sequence>MNGDDGATTVLAPLVQQSTPSRIATRVREAIARGDFPPGAQLHEAELARQLGVSRGPLREGLQRLTQEGLLTSIRNRGLFVVDLTPENVRDMYLAREAIERCAAGVLVRSDPADRSAAADALEGAVEAMTESTEAGDSHGVAEADIAFHVLLVELTESERLRRIHQTQAAEARICIHALGSTYENDKVRVREHQAIARALRDGDADLLDELIVKHMADAVSELVGMSEEALAAEDPDTEG</sequence>
<dbReference type="Pfam" id="PF00392">
    <property type="entry name" value="GntR"/>
    <property type="match status" value="1"/>
</dbReference>
<keyword evidence="2" id="KW-0238">DNA-binding</keyword>
<keyword evidence="3" id="KW-0804">Transcription</keyword>
<proteinExistence type="predicted"/>
<evidence type="ECO:0000256" key="3">
    <source>
        <dbReference type="ARBA" id="ARBA00023163"/>
    </source>
</evidence>
<dbReference type="PANTHER" id="PTHR43537:SF5">
    <property type="entry name" value="UXU OPERON TRANSCRIPTIONAL REGULATOR"/>
    <property type="match status" value="1"/>
</dbReference>
<dbReference type="Pfam" id="PF07729">
    <property type="entry name" value="FCD"/>
    <property type="match status" value="1"/>
</dbReference>
<dbReference type="RefSeq" id="WP_194288342.1">
    <property type="nucleotide sequence ID" value="NZ_BAAAIK010000001.1"/>
</dbReference>
<dbReference type="InterPro" id="IPR000524">
    <property type="entry name" value="Tscrpt_reg_HTH_GntR"/>
</dbReference>
<dbReference type="SMART" id="SM00895">
    <property type="entry name" value="FCD"/>
    <property type="match status" value="1"/>
</dbReference>
<dbReference type="InterPro" id="IPR011711">
    <property type="entry name" value="GntR_C"/>
</dbReference>
<dbReference type="PRINTS" id="PR00035">
    <property type="entry name" value="HTHGNTR"/>
</dbReference>
<evidence type="ECO:0000259" key="4">
    <source>
        <dbReference type="PROSITE" id="PS50949"/>
    </source>
</evidence>
<organism evidence="5 6">
    <name type="scientific">Ornithinicoccus hortensis</name>
    <dbReference type="NCBI Taxonomy" id="82346"/>
    <lineage>
        <taxon>Bacteria</taxon>
        <taxon>Bacillati</taxon>
        <taxon>Actinomycetota</taxon>
        <taxon>Actinomycetes</taxon>
        <taxon>Micrococcales</taxon>
        <taxon>Intrasporangiaceae</taxon>
        <taxon>Ornithinicoccus</taxon>
    </lineage>
</organism>
<dbReference type="AlphaFoldDB" id="A0A542YW89"/>
<dbReference type="SUPFAM" id="SSF48008">
    <property type="entry name" value="GntR ligand-binding domain-like"/>
    <property type="match status" value="1"/>
</dbReference>
<reference evidence="5 6" key="1">
    <citation type="submission" date="2019-06" db="EMBL/GenBank/DDBJ databases">
        <title>Sequencing the genomes of 1000 actinobacteria strains.</title>
        <authorList>
            <person name="Klenk H.-P."/>
        </authorList>
    </citation>
    <scope>NUCLEOTIDE SEQUENCE [LARGE SCALE GENOMIC DNA]</scope>
    <source>
        <strain evidence="5 6">DSM 12335</strain>
    </source>
</reference>
<feature type="domain" description="HTH gntR-type" evidence="4">
    <location>
        <begin position="17"/>
        <end position="84"/>
    </location>
</feature>
<evidence type="ECO:0000256" key="2">
    <source>
        <dbReference type="ARBA" id="ARBA00023125"/>
    </source>
</evidence>
<gene>
    <name evidence="5" type="ORF">FB467_3518</name>
</gene>
<keyword evidence="6" id="KW-1185">Reference proteome</keyword>
<evidence type="ECO:0000256" key="1">
    <source>
        <dbReference type="ARBA" id="ARBA00023015"/>
    </source>
</evidence>
<evidence type="ECO:0000313" key="6">
    <source>
        <dbReference type="Proteomes" id="UP000319516"/>
    </source>
</evidence>
<dbReference type="SMART" id="SM00345">
    <property type="entry name" value="HTH_GNTR"/>
    <property type="match status" value="1"/>
</dbReference>
<dbReference type="Gene3D" id="1.10.10.10">
    <property type="entry name" value="Winged helix-like DNA-binding domain superfamily/Winged helix DNA-binding domain"/>
    <property type="match status" value="1"/>
</dbReference>
<dbReference type="PANTHER" id="PTHR43537">
    <property type="entry name" value="TRANSCRIPTIONAL REGULATOR, GNTR FAMILY"/>
    <property type="match status" value="1"/>
</dbReference>
<dbReference type="Proteomes" id="UP000319516">
    <property type="component" value="Unassembled WGS sequence"/>
</dbReference>
<dbReference type="InterPro" id="IPR008920">
    <property type="entry name" value="TF_FadR/GntR_C"/>
</dbReference>
<dbReference type="InterPro" id="IPR036390">
    <property type="entry name" value="WH_DNA-bd_sf"/>
</dbReference>
<accession>A0A542YW89</accession>
<dbReference type="EMBL" id="VFOP01000001">
    <property type="protein sequence ID" value="TQL52337.1"/>
    <property type="molecule type" value="Genomic_DNA"/>
</dbReference>
<comment type="caution">
    <text evidence="5">The sequence shown here is derived from an EMBL/GenBank/DDBJ whole genome shotgun (WGS) entry which is preliminary data.</text>
</comment>
<keyword evidence="1" id="KW-0805">Transcription regulation</keyword>
<dbReference type="SUPFAM" id="SSF46785">
    <property type="entry name" value="Winged helix' DNA-binding domain"/>
    <property type="match status" value="1"/>
</dbReference>
<evidence type="ECO:0000313" key="5">
    <source>
        <dbReference type="EMBL" id="TQL52337.1"/>
    </source>
</evidence>
<dbReference type="GO" id="GO:0003700">
    <property type="term" value="F:DNA-binding transcription factor activity"/>
    <property type="evidence" value="ECO:0007669"/>
    <property type="project" value="InterPro"/>
</dbReference>
<dbReference type="Gene3D" id="1.20.120.530">
    <property type="entry name" value="GntR ligand-binding domain-like"/>
    <property type="match status" value="1"/>
</dbReference>
<name>A0A542YW89_9MICO</name>